<evidence type="ECO:0000313" key="3">
    <source>
        <dbReference type="Proteomes" id="UP000182190"/>
    </source>
</evidence>
<reference evidence="2" key="1">
    <citation type="submission" date="2019-10" db="EMBL/GenBank/DDBJ databases">
        <authorList>
            <consortium name="Genoscope - CEA"/>
            <person name="William W."/>
        </authorList>
    </citation>
    <scope>NUCLEOTIDE SEQUENCE [LARGE SCALE GENOMIC DNA]</scope>
    <source>
        <strain evidence="2">BBR_PRJEB10994</strain>
    </source>
</reference>
<protein>
    <submittedName>
        <fullName evidence="2">Uncharacterized protein</fullName>
    </submittedName>
</protein>
<keyword evidence="3" id="KW-1185">Reference proteome</keyword>
<dbReference type="Gene3D" id="1.25.40.10">
    <property type="entry name" value="Tetratricopeptide repeat domain"/>
    <property type="match status" value="1"/>
</dbReference>
<organism evidence="2 3">
    <name type="scientific">Planktothrix paucivesiculata PCC 9631</name>
    <dbReference type="NCBI Taxonomy" id="671071"/>
    <lineage>
        <taxon>Bacteria</taxon>
        <taxon>Bacillati</taxon>
        <taxon>Cyanobacteriota</taxon>
        <taxon>Cyanophyceae</taxon>
        <taxon>Oscillatoriophycideae</taxon>
        <taxon>Oscillatoriales</taxon>
        <taxon>Microcoleaceae</taxon>
        <taxon>Planktothrix</taxon>
    </lineage>
</organism>
<dbReference type="InterPro" id="IPR019734">
    <property type="entry name" value="TPR_rpt"/>
</dbReference>
<feature type="repeat" description="TPR" evidence="1">
    <location>
        <begin position="51"/>
        <end position="84"/>
    </location>
</feature>
<evidence type="ECO:0000256" key="1">
    <source>
        <dbReference type="PROSITE-ProRule" id="PRU00339"/>
    </source>
</evidence>
<dbReference type="InterPro" id="IPR011990">
    <property type="entry name" value="TPR-like_helical_dom_sf"/>
</dbReference>
<proteinExistence type="predicted"/>
<dbReference type="SUPFAM" id="SSF48452">
    <property type="entry name" value="TPR-like"/>
    <property type="match status" value="1"/>
</dbReference>
<dbReference type="PANTHER" id="PTHR47908:SF2">
    <property type="entry name" value="TETRATRICOPEPTIDE REPEAT (TPR)-LIKE SUPERFAMILY PROTEIN"/>
    <property type="match status" value="1"/>
</dbReference>
<comment type="caution">
    <text evidence="2">The sequence shown here is derived from an EMBL/GenBank/DDBJ whole genome shotgun (WGS) entry which is preliminary data.</text>
</comment>
<accession>A0A7Z9BKA5</accession>
<evidence type="ECO:0000313" key="2">
    <source>
        <dbReference type="EMBL" id="VXD14351.1"/>
    </source>
</evidence>
<keyword evidence="1" id="KW-0802">TPR repeat</keyword>
<dbReference type="PROSITE" id="PS50005">
    <property type="entry name" value="TPR"/>
    <property type="match status" value="1"/>
</dbReference>
<dbReference type="SMART" id="SM00028">
    <property type="entry name" value="TPR"/>
    <property type="match status" value="2"/>
</dbReference>
<name>A0A7Z9BKA5_9CYAN</name>
<dbReference type="PANTHER" id="PTHR47908">
    <property type="match status" value="1"/>
</dbReference>
<dbReference type="AlphaFoldDB" id="A0A7Z9BKA5"/>
<dbReference type="Proteomes" id="UP000182190">
    <property type="component" value="Unassembled WGS sequence"/>
</dbReference>
<dbReference type="EMBL" id="CZCS02000012">
    <property type="protein sequence ID" value="VXD14351.1"/>
    <property type="molecule type" value="Genomic_DNA"/>
</dbReference>
<sequence>MERLYRGYMARLYRGYILVYNHLKYSSNMSLSLEQQLNYWTKYFHSHPNDIRGYIQRGMVYFKLAKIAESIQDFDHAEQLDPSIKPYLWQRGLSYYYAEQYQLGAEQFEIDLTVNSQDVEETVWRYLCIAQFQGVEVAKNTLLPVKNDPRPVLRSVYDLFAGNCTPEDLLKIGQKQGKQGNFYSHLYLGLYYEAEQNIELAKTYINQAATEYEIDDYMWNLAVVHQKIKFGIEF</sequence>
<gene>
    <name evidence="2" type="ORF">PL9631_1090002</name>
</gene>